<gene>
    <name evidence="2" type="primary">Necator_chrV.g17925</name>
    <name evidence="2" type="ORF">RB195_013135</name>
</gene>
<dbReference type="SUPFAM" id="SSF55797">
    <property type="entry name" value="PR-1-like"/>
    <property type="match status" value="1"/>
</dbReference>
<reference evidence="2 3" key="1">
    <citation type="submission" date="2023-08" db="EMBL/GenBank/DDBJ databases">
        <title>A Necator americanus chromosomal reference genome.</title>
        <authorList>
            <person name="Ilik V."/>
            <person name="Petrzelkova K.J."/>
            <person name="Pardy F."/>
            <person name="Fuh T."/>
            <person name="Niatou-Singa F.S."/>
            <person name="Gouil Q."/>
            <person name="Baker L."/>
            <person name="Ritchie M.E."/>
            <person name="Jex A.R."/>
            <person name="Gazzola D."/>
            <person name="Li H."/>
            <person name="Toshio Fujiwara R."/>
            <person name="Zhan B."/>
            <person name="Aroian R.V."/>
            <person name="Pafco B."/>
            <person name="Schwarz E.M."/>
        </authorList>
    </citation>
    <scope>NUCLEOTIDE SEQUENCE [LARGE SCALE GENOMIC DNA]</scope>
    <source>
        <strain evidence="2 3">Aroian</strain>
        <tissue evidence="2">Whole animal</tissue>
    </source>
</reference>
<feature type="chain" id="PRO_5047089111" description="SCP domain-containing protein" evidence="1">
    <location>
        <begin position="24"/>
        <end position="103"/>
    </location>
</feature>
<protein>
    <recommendedName>
        <fullName evidence="4">SCP domain-containing protein</fullName>
    </recommendedName>
</protein>
<comment type="caution">
    <text evidence="2">The sequence shown here is derived from an EMBL/GenBank/DDBJ whole genome shotgun (WGS) entry which is preliminary data.</text>
</comment>
<feature type="signal peptide" evidence="1">
    <location>
        <begin position="1"/>
        <end position="23"/>
    </location>
</feature>
<evidence type="ECO:0000313" key="2">
    <source>
        <dbReference type="EMBL" id="KAK6753959.1"/>
    </source>
</evidence>
<dbReference type="InterPro" id="IPR035940">
    <property type="entry name" value="CAP_sf"/>
</dbReference>
<evidence type="ECO:0000256" key="1">
    <source>
        <dbReference type="SAM" id="SignalP"/>
    </source>
</evidence>
<dbReference type="Proteomes" id="UP001303046">
    <property type="component" value="Unassembled WGS sequence"/>
</dbReference>
<dbReference type="Gene3D" id="3.40.33.10">
    <property type="entry name" value="CAP"/>
    <property type="match status" value="1"/>
</dbReference>
<organism evidence="2 3">
    <name type="scientific">Necator americanus</name>
    <name type="common">Human hookworm</name>
    <dbReference type="NCBI Taxonomy" id="51031"/>
    <lineage>
        <taxon>Eukaryota</taxon>
        <taxon>Metazoa</taxon>
        <taxon>Ecdysozoa</taxon>
        <taxon>Nematoda</taxon>
        <taxon>Chromadorea</taxon>
        <taxon>Rhabditida</taxon>
        <taxon>Rhabditina</taxon>
        <taxon>Rhabditomorpha</taxon>
        <taxon>Strongyloidea</taxon>
        <taxon>Ancylostomatidae</taxon>
        <taxon>Bunostominae</taxon>
        <taxon>Necator</taxon>
    </lineage>
</organism>
<name>A0ABR1DU57_NECAM</name>
<proteinExistence type="predicted"/>
<keyword evidence="3" id="KW-1185">Reference proteome</keyword>
<evidence type="ECO:0008006" key="4">
    <source>
        <dbReference type="Google" id="ProtNLM"/>
    </source>
</evidence>
<keyword evidence="1" id="KW-0732">Signal</keyword>
<accession>A0ABR1DU57</accession>
<dbReference type="EMBL" id="JAVFWL010000005">
    <property type="protein sequence ID" value="KAK6753959.1"/>
    <property type="molecule type" value="Genomic_DNA"/>
</dbReference>
<sequence>MQSLIMILSFVVFATLLTGFTGATRDFQCWNFKSTNELREKYLDPINNLRRQILEGTAPNLPQDPNVQNLNWDCVLELEAEKTVETCDENTPGPSGLSQFVTR</sequence>
<evidence type="ECO:0000313" key="3">
    <source>
        <dbReference type="Proteomes" id="UP001303046"/>
    </source>
</evidence>